<reference evidence="3 4" key="1">
    <citation type="submission" date="2019-03" db="EMBL/GenBank/DDBJ databases">
        <title>Above-ground endophytic microbial communities from plants in different locations in the United States.</title>
        <authorList>
            <person name="Frank C."/>
        </authorList>
    </citation>
    <scope>NUCLEOTIDE SEQUENCE [LARGE SCALE GENOMIC DNA]</scope>
    <source>
        <strain evidence="3 4">LP_13_YM</strain>
    </source>
</reference>
<name>A0A4R3Z0F3_9GAMM</name>
<evidence type="ECO:0000259" key="2">
    <source>
        <dbReference type="Pfam" id="PF06812"/>
    </source>
</evidence>
<evidence type="ECO:0000256" key="1">
    <source>
        <dbReference type="SAM" id="MobiDB-lite"/>
    </source>
</evidence>
<protein>
    <submittedName>
        <fullName evidence="3">Type VI secretion system protein ImpA</fullName>
    </submittedName>
</protein>
<comment type="caution">
    <text evidence="3">The sequence shown here is derived from an EMBL/GenBank/DDBJ whole genome shotgun (WGS) entry which is preliminary data.</text>
</comment>
<accession>A0A4R3Z0F3</accession>
<dbReference type="RefSeq" id="WP_132141373.1">
    <property type="nucleotide sequence ID" value="NZ_SMCS01000001.1"/>
</dbReference>
<evidence type="ECO:0000313" key="3">
    <source>
        <dbReference type="EMBL" id="TCV97294.1"/>
    </source>
</evidence>
<dbReference type="InterPro" id="IPR010657">
    <property type="entry name" value="ImpA_N"/>
</dbReference>
<organism evidence="3 4">
    <name type="scientific">Luteibacter rhizovicinus</name>
    <dbReference type="NCBI Taxonomy" id="242606"/>
    <lineage>
        <taxon>Bacteria</taxon>
        <taxon>Pseudomonadati</taxon>
        <taxon>Pseudomonadota</taxon>
        <taxon>Gammaproteobacteria</taxon>
        <taxon>Lysobacterales</taxon>
        <taxon>Rhodanobacteraceae</taxon>
        <taxon>Luteibacter</taxon>
    </lineage>
</organism>
<feature type="region of interest" description="Disordered" evidence="1">
    <location>
        <begin position="245"/>
        <end position="269"/>
    </location>
</feature>
<dbReference type="EMBL" id="SMCS01000001">
    <property type="protein sequence ID" value="TCV97294.1"/>
    <property type="molecule type" value="Genomic_DNA"/>
</dbReference>
<dbReference type="PANTHER" id="PTHR37951:SF1">
    <property type="entry name" value="TYPE VI SECRETION SYSTEM COMPONENT TSSA1"/>
    <property type="match status" value="1"/>
</dbReference>
<keyword evidence="4" id="KW-1185">Reference proteome</keyword>
<proteinExistence type="predicted"/>
<sequence>MEDSFDTELPDALPGAPDARSLIERMRTRDDGCDLESDADFVRLSIRIEGGVEVQYGDRVFAAPTVDWFLVETSCLELLERSNDLRVAVWLARAWLERHGLGGFAAGVQIVAFLLRERWPGMYPRLCEEDGDDPIARLNALAALATTDVLASLGRQRLPAHPLSTPLRLRDALSGRTTPEMHATLKLWGASIDVGQFHAFAMLLDGLIDDVVVAAHVLEHRAGGSALLEPLHHFLRAVSHSTASVAGASGPAKEDPDARDIPDAAPGTKAMPRGVMCASRVDVRQAMDAITGYYERCEPSSPVPLLIERARRLASQDFLGIVAELAPGNSAEFRHALGVAETP</sequence>
<dbReference type="AlphaFoldDB" id="A0A4R3Z0F3"/>
<dbReference type="OrthoDB" id="9771118at2"/>
<dbReference type="Proteomes" id="UP000295645">
    <property type="component" value="Unassembled WGS sequence"/>
</dbReference>
<gene>
    <name evidence="3" type="ORF">EC912_101294</name>
</gene>
<feature type="compositionally biased region" description="Basic and acidic residues" evidence="1">
    <location>
        <begin position="252"/>
        <end position="262"/>
    </location>
</feature>
<evidence type="ECO:0000313" key="4">
    <source>
        <dbReference type="Proteomes" id="UP000295645"/>
    </source>
</evidence>
<dbReference type="Pfam" id="PF06812">
    <property type="entry name" value="ImpA_N"/>
    <property type="match status" value="1"/>
</dbReference>
<feature type="domain" description="ImpA N-terminal" evidence="2">
    <location>
        <begin position="31"/>
        <end position="145"/>
    </location>
</feature>
<dbReference type="InterPro" id="IPR017740">
    <property type="entry name" value="TssA-like"/>
</dbReference>
<dbReference type="PANTHER" id="PTHR37951">
    <property type="entry name" value="CYTOPLASMIC PROTEIN-RELATED"/>
    <property type="match status" value="1"/>
</dbReference>